<dbReference type="PANTHER" id="PTHR11070">
    <property type="entry name" value="UVRD / RECB / PCRA DNA HELICASE FAMILY MEMBER"/>
    <property type="match status" value="1"/>
</dbReference>
<feature type="domain" description="UvrD-like helicase ATP-binding" evidence="6">
    <location>
        <begin position="167"/>
        <end position="526"/>
    </location>
</feature>
<feature type="binding site" evidence="5">
    <location>
        <begin position="188"/>
        <end position="195"/>
    </location>
    <ligand>
        <name>ATP</name>
        <dbReference type="ChEBI" id="CHEBI:30616"/>
    </ligand>
</feature>
<dbReference type="Proteomes" id="UP001649381">
    <property type="component" value="Unassembled WGS sequence"/>
</dbReference>
<keyword evidence="1 5" id="KW-0547">Nucleotide-binding</keyword>
<reference evidence="7 8" key="1">
    <citation type="submission" date="2022-01" db="EMBL/GenBank/DDBJ databases">
        <title>Alkalihalobacillus sp. EGI L200015, a novel bacterium isolated from a salt lake sediment.</title>
        <authorList>
            <person name="Gao L."/>
            <person name="Fang B.-Z."/>
            <person name="Li W.-J."/>
        </authorList>
    </citation>
    <scope>NUCLEOTIDE SEQUENCE [LARGE SCALE GENOMIC DNA]</scope>
    <source>
        <strain evidence="7 8">KCTC 12718</strain>
    </source>
</reference>
<evidence type="ECO:0000256" key="2">
    <source>
        <dbReference type="ARBA" id="ARBA00022801"/>
    </source>
</evidence>
<dbReference type="Pfam" id="PF13538">
    <property type="entry name" value="UvrD_C_2"/>
    <property type="match status" value="1"/>
</dbReference>
<evidence type="ECO:0000256" key="5">
    <source>
        <dbReference type="PROSITE-ProRule" id="PRU00560"/>
    </source>
</evidence>
<proteinExistence type="predicted"/>
<dbReference type="PROSITE" id="PS51198">
    <property type="entry name" value="UVRD_HELICASE_ATP_BIND"/>
    <property type="match status" value="1"/>
</dbReference>
<dbReference type="InterPro" id="IPR014016">
    <property type="entry name" value="UvrD-like_ATP-bd"/>
</dbReference>
<dbReference type="Gene3D" id="3.40.50.300">
    <property type="entry name" value="P-loop containing nucleotide triphosphate hydrolases"/>
    <property type="match status" value="3"/>
</dbReference>
<keyword evidence="4 5" id="KW-0067">ATP-binding</keyword>
<evidence type="ECO:0000256" key="3">
    <source>
        <dbReference type="ARBA" id="ARBA00022806"/>
    </source>
</evidence>
<dbReference type="InterPro" id="IPR000212">
    <property type="entry name" value="DNA_helicase_UvrD/REP"/>
</dbReference>
<evidence type="ECO:0000259" key="6">
    <source>
        <dbReference type="PROSITE" id="PS51198"/>
    </source>
</evidence>
<dbReference type="SUPFAM" id="SSF52540">
    <property type="entry name" value="P-loop containing nucleoside triphosphate hydrolases"/>
    <property type="match status" value="1"/>
</dbReference>
<sequence length="688" mass="79771">MAAEISDQLDRLGKIPRYFGDDITEQAIDDRREQMKKNLQIAESEPYFGRLDFQEDGKKGPDELYIGKVGVSKDASNELMVIDWRAPVASLFYSFNGGEEDIHYDSPEGLVEGDIHLKRNVVIRKAKLQRVVDSYVKGSDESGGTDEFLLYRLGDKKDNRLRDIVSTIQAEQNHIIRAEKNKPLIIQGVAGSGKTTVALHRLAFLLYHYRDYMSANQMVIFAPNRMFLDYISNVLPELGVGGIQQTTFPEWAHEIFGRKFRVRDDTADLSEYFSTHLQFKNRTNAGKIKGALTFKSMIDEAFSLYEQNLIPAEDFVLWDGCKIDRKRIEQWNEEQRHFPTKIRRTKIQKRLKAWIKEQVENQLPHERKERKKTADNKLRAFMKAWPDYDAFSFYKELFKKSHVQAFAQPVQHDLPEEIIEETRKRLNKKEVTAEDLPAMLWIHQKLVGKDKQFTYQHVVIDEAQDFSPFHIEVLKSNTMEDSFTILGDISQGIHSYKGIDRWQEFIDVFEGKNSQYVELKRSYRSTYEIIEYANRILENMKHTGGLAKPVFRSGEPVKEIQLGPDERIEKVTSIVKQMKDTEIDSIALVGRTAKDCEKLYHSLVALGEDEWKLITADQSEYKGGISIIPVYLTKGLEFDAVIMIDADRHNYQHNDRDAKLMYVGCTRALHQLWILHEEEITPLVGIKN</sequence>
<keyword evidence="8" id="KW-1185">Reference proteome</keyword>
<organism evidence="7 8">
    <name type="scientific">Pseudalkalibacillus berkeleyi</name>
    <dbReference type="NCBI Taxonomy" id="1069813"/>
    <lineage>
        <taxon>Bacteria</taxon>
        <taxon>Bacillati</taxon>
        <taxon>Bacillota</taxon>
        <taxon>Bacilli</taxon>
        <taxon>Bacillales</taxon>
        <taxon>Fictibacillaceae</taxon>
        <taxon>Pseudalkalibacillus</taxon>
    </lineage>
</organism>
<evidence type="ECO:0000313" key="7">
    <source>
        <dbReference type="EMBL" id="MCF6136218.1"/>
    </source>
</evidence>
<dbReference type="InterPro" id="IPR027785">
    <property type="entry name" value="UvrD-like_helicase_C"/>
</dbReference>
<gene>
    <name evidence="7" type="ORF">L2716_00660</name>
</gene>
<comment type="caution">
    <text evidence="7">The sequence shown here is derived from an EMBL/GenBank/DDBJ whole genome shotgun (WGS) entry which is preliminary data.</text>
</comment>
<keyword evidence="2 5" id="KW-0378">Hydrolase</keyword>
<dbReference type="Pfam" id="PF00580">
    <property type="entry name" value="UvrD-helicase"/>
    <property type="match status" value="1"/>
</dbReference>
<accession>A0ABS9GXA6</accession>
<name>A0ABS9GXA6_9BACL</name>
<protein>
    <submittedName>
        <fullName evidence="7">AAA family ATPase</fullName>
    </submittedName>
</protein>
<evidence type="ECO:0000256" key="1">
    <source>
        <dbReference type="ARBA" id="ARBA00022741"/>
    </source>
</evidence>
<dbReference type="InterPro" id="IPR027417">
    <property type="entry name" value="P-loop_NTPase"/>
</dbReference>
<evidence type="ECO:0000256" key="4">
    <source>
        <dbReference type="ARBA" id="ARBA00022840"/>
    </source>
</evidence>
<keyword evidence="3 5" id="KW-0347">Helicase</keyword>
<dbReference type="EMBL" id="JAKIJS010000001">
    <property type="protein sequence ID" value="MCF6136218.1"/>
    <property type="molecule type" value="Genomic_DNA"/>
</dbReference>
<dbReference type="PANTHER" id="PTHR11070:SF17">
    <property type="entry name" value="DNA HELICASE IV"/>
    <property type="match status" value="1"/>
</dbReference>
<evidence type="ECO:0000313" key="8">
    <source>
        <dbReference type="Proteomes" id="UP001649381"/>
    </source>
</evidence>